<evidence type="ECO:0000313" key="8">
    <source>
        <dbReference type="EMBL" id="TGE28397.1"/>
    </source>
</evidence>
<dbReference type="OrthoDB" id="9803927at2"/>
<organism evidence="8 9">
    <name type="scientific">Hymenobacter metallicola</name>
    <dbReference type="NCBI Taxonomy" id="2563114"/>
    <lineage>
        <taxon>Bacteria</taxon>
        <taxon>Pseudomonadati</taxon>
        <taxon>Bacteroidota</taxon>
        <taxon>Cytophagia</taxon>
        <taxon>Cytophagales</taxon>
        <taxon>Hymenobacteraceae</taxon>
        <taxon>Hymenobacter</taxon>
    </lineage>
</organism>
<dbReference type="Proteomes" id="UP000298471">
    <property type="component" value="Unassembled WGS sequence"/>
</dbReference>
<dbReference type="EMBL" id="SRMB01000001">
    <property type="protein sequence ID" value="TGE28397.1"/>
    <property type="molecule type" value="Genomic_DNA"/>
</dbReference>
<dbReference type="InterPro" id="IPR038081">
    <property type="entry name" value="CalX-like_sf"/>
</dbReference>
<dbReference type="GO" id="GO:0016020">
    <property type="term" value="C:membrane"/>
    <property type="evidence" value="ECO:0007669"/>
    <property type="project" value="InterPro"/>
</dbReference>
<protein>
    <submittedName>
        <fullName evidence="8">Alkaline phosphatase</fullName>
    </submittedName>
</protein>
<dbReference type="InterPro" id="IPR003644">
    <property type="entry name" value="Calx_beta"/>
</dbReference>
<keyword evidence="3" id="KW-0106">Calcium</keyword>
<dbReference type="InterPro" id="IPR052956">
    <property type="entry name" value="Mesenchyme-surface_protein"/>
</dbReference>
<feature type="domain" description="Choice-of-anchor I" evidence="7">
    <location>
        <begin position="335"/>
        <end position="828"/>
    </location>
</feature>
<evidence type="ECO:0000313" key="9">
    <source>
        <dbReference type="Proteomes" id="UP000298471"/>
    </source>
</evidence>
<accession>A0A4Z0QEB1</accession>
<dbReference type="Gene3D" id="2.130.10.10">
    <property type="entry name" value="YVTN repeat-like/Quinoprotein amine dehydrogenase"/>
    <property type="match status" value="1"/>
</dbReference>
<feature type="region of interest" description="Disordered" evidence="4">
    <location>
        <begin position="718"/>
        <end position="742"/>
    </location>
</feature>
<gene>
    <name evidence="8" type="ORF">E5K02_02715</name>
</gene>
<feature type="domain" description="Calx-beta" evidence="6">
    <location>
        <begin position="208"/>
        <end position="305"/>
    </location>
</feature>
<evidence type="ECO:0000256" key="4">
    <source>
        <dbReference type="SAM" id="MobiDB-lite"/>
    </source>
</evidence>
<keyword evidence="2" id="KW-0677">Repeat</keyword>
<dbReference type="GO" id="GO:0007154">
    <property type="term" value="P:cell communication"/>
    <property type="evidence" value="ECO:0007669"/>
    <property type="project" value="InterPro"/>
</dbReference>
<evidence type="ECO:0000259" key="6">
    <source>
        <dbReference type="Pfam" id="PF03160"/>
    </source>
</evidence>
<comment type="caution">
    <text evidence="8">The sequence shown here is derived from an EMBL/GenBank/DDBJ whole genome shotgun (WGS) entry which is preliminary data.</text>
</comment>
<dbReference type="RefSeq" id="WP_135391826.1">
    <property type="nucleotide sequence ID" value="NZ_SRMB01000001.1"/>
</dbReference>
<dbReference type="AlphaFoldDB" id="A0A4Z0QEB1"/>
<evidence type="ECO:0000259" key="7">
    <source>
        <dbReference type="Pfam" id="PF22494"/>
    </source>
</evidence>
<evidence type="ECO:0000256" key="1">
    <source>
        <dbReference type="ARBA" id="ARBA00022729"/>
    </source>
</evidence>
<dbReference type="Pfam" id="PF22494">
    <property type="entry name" value="choice_anch_I"/>
    <property type="match status" value="1"/>
</dbReference>
<keyword evidence="1 5" id="KW-0732">Signal</keyword>
<dbReference type="InterPro" id="IPR055188">
    <property type="entry name" value="Choice_anch_I"/>
</dbReference>
<dbReference type="NCBIfam" id="NF038117">
    <property type="entry name" value="choice_anch_I"/>
    <property type="match status" value="1"/>
</dbReference>
<sequence length="912" mass="94649">MQQKFYALGAIALAFLSLSPTRAQGQTLRQGFEGSSADTWTFSASPATYNFPSLTDIWAAAPSIGTTSGTASVQATPAAGAALWGMQDLQNPATNDEATWHFLDFAPVPLQSGAAAATAVSFKYFTNGFDNPDSLAYVVQYTNGTAWPAPKTYVPLSKDTRAFQTVTVPIPAGSTHVRLRLAAKQNGNDDWAAWDEVELSRSTVPVVPTIGFTGSSVVVGESAGSVTIPVSIQNPGAAASTVEVALGSLATAGTGTDFTWTGTRTLAFAAGATATQNLVIPITTDALAEGAEYFTIRLQSPTNANLAAGVTDYLVYIKDNAAAPGQSRGLTLTHLGSYQNGAAGTNSAEIVAHDPTTQRLYVANSVGGKLDILSLAGNGSLTPQASVSMQPYGNINSVAVRNGVVACAVENANPQQNGSVVLFDQNGVLLSQVTVGPMPDMITFSPDGRFLLTANEGEPKTDYSVDPEGSVSVIDVTGGAASLTQASVTTVGFTGYNGQATQLRAAGIRIYGGTAGAPSSVAQDLEPEYVAVSADSRTAYITLQENNALATLDLVTKQFTGLRSVGFQDHSQPGVGLDASDQTPDVLVANWPIRGLRLPDALAAFEVGGQQYLLTANEGDAREYSALTEAVRLGDAAYPLDATTFPQAALLKNTQVLGRLNVTNKLGDTDGDGDFDQIYAFGGRSFSIIQATTGAVVHDSGDLLERLTSTDPAFGTIFNASNTTGNPVRKNRSDDKGPEPEGVATAVLRDTVYAFVSLERIGGVAVFNVNDPAQPRLVQYINNRSTSSGTGDQGPEGIVLVSAANSPTRQPLVILANEVSSTVAVYGIGLRGAVTAATAPGQAPSVPLYAYPNPAAGGRVQLSRPVSGTLRDVLGRPVRELRHTAQVDAAGLAPGLYVVRAEDGATTKLIIR</sequence>
<dbReference type="Gene3D" id="2.60.40.2030">
    <property type="match status" value="1"/>
</dbReference>
<proteinExistence type="predicted"/>
<evidence type="ECO:0000256" key="2">
    <source>
        <dbReference type="ARBA" id="ARBA00022737"/>
    </source>
</evidence>
<reference evidence="8 9" key="1">
    <citation type="submission" date="2019-04" db="EMBL/GenBank/DDBJ databases">
        <authorList>
            <person name="Feng G."/>
            <person name="Zhang J."/>
            <person name="Zhu H."/>
        </authorList>
    </citation>
    <scope>NUCLEOTIDE SEQUENCE [LARGE SCALE GENOMIC DNA]</scope>
    <source>
        <strain evidence="8 9">9PBR-1</strain>
    </source>
</reference>
<feature type="signal peptide" evidence="5">
    <location>
        <begin position="1"/>
        <end position="25"/>
    </location>
</feature>
<dbReference type="Pfam" id="PF03160">
    <property type="entry name" value="Calx-beta"/>
    <property type="match status" value="1"/>
</dbReference>
<evidence type="ECO:0000256" key="3">
    <source>
        <dbReference type="ARBA" id="ARBA00022837"/>
    </source>
</evidence>
<evidence type="ECO:0000256" key="5">
    <source>
        <dbReference type="SAM" id="SignalP"/>
    </source>
</evidence>
<feature type="chain" id="PRO_5021220164" evidence="5">
    <location>
        <begin position="26"/>
        <end position="912"/>
    </location>
</feature>
<dbReference type="PANTHER" id="PTHR46928:SF1">
    <property type="entry name" value="MESENCHYME-SPECIFIC CELL SURFACE GLYCOPROTEIN"/>
    <property type="match status" value="1"/>
</dbReference>
<dbReference type="PANTHER" id="PTHR46928">
    <property type="entry name" value="MESENCHYME-SPECIFIC CELL SURFACE GLYCOPROTEIN"/>
    <property type="match status" value="1"/>
</dbReference>
<dbReference type="SUPFAM" id="SSF141072">
    <property type="entry name" value="CalX-like"/>
    <property type="match status" value="1"/>
</dbReference>
<dbReference type="SUPFAM" id="SSF75011">
    <property type="entry name" value="3-carboxy-cis,cis-mucoante lactonizing enzyme"/>
    <property type="match status" value="1"/>
</dbReference>
<dbReference type="InterPro" id="IPR015943">
    <property type="entry name" value="WD40/YVTN_repeat-like_dom_sf"/>
</dbReference>
<keyword evidence="9" id="KW-1185">Reference proteome</keyword>
<name>A0A4Z0QEB1_9BACT</name>